<evidence type="ECO:0000256" key="1">
    <source>
        <dbReference type="SAM" id="MobiDB-lite"/>
    </source>
</evidence>
<keyword evidence="3" id="KW-1185">Reference proteome</keyword>
<dbReference type="OrthoDB" id="4937900at2759"/>
<organism evidence="2 3">
    <name type="scientific">Aspergillus homomorphus (strain CBS 101889)</name>
    <dbReference type="NCBI Taxonomy" id="1450537"/>
    <lineage>
        <taxon>Eukaryota</taxon>
        <taxon>Fungi</taxon>
        <taxon>Dikarya</taxon>
        <taxon>Ascomycota</taxon>
        <taxon>Pezizomycotina</taxon>
        <taxon>Eurotiomycetes</taxon>
        <taxon>Eurotiomycetidae</taxon>
        <taxon>Eurotiales</taxon>
        <taxon>Aspergillaceae</taxon>
        <taxon>Aspergillus</taxon>
        <taxon>Aspergillus subgen. Circumdati</taxon>
    </lineage>
</organism>
<dbReference type="Proteomes" id="UP000248961">
    <property type="component" value="Unassembled WGS sequence"/>
</dbReference>
<dbReference type="EMBL" id="KZ824282">
    <property type="protein sequence ID" value="RAL12806.1"/>
    <property type="molecule type" value="Genomic_DNA"/>
</dbReference>
<evidence type="ECO:0000313" key="3">
    <source>
        <dbReference type="Proteomes" id="UP000248961"/>
    </source>
</evidence>
<dbReference type="STRING" id="1450537.A0A395HZ44"/>
<sequence>MLTTSSSVMKGSQPDPNGGVSSSSSASLPAPPVTTTPLSAATKSLQVDTRLLEANLLHHYYTHTHLTVADDNHSRTQWHSVLSKVATGHSSTVDSLLAFTALHLADLEPNRRQFWTIIAFDYSDKACSALSKIVIRLSAATANGGSDPSANYLDEVLRIAKLVRGCVLLGPKTSSFSQIAEGTDDGRPGSPQDNPQKLTRSYHAASRIHNFASQILSQLYQTPAGIPAQNHAANVAATQHVLSQIAERDTPRRLDMGALPIWPVFFSEAFADLPKARDFVARLIFLLYPLALHFFRDAWFCWRHGEESQQRADLA</sequence>
<dbReference type="PANTHER" id="PTHR47784">
    <property type="entry name" value="STEROL UPTAKE CONTROL PROTEIN 2"/>
    <property type="match status" value="1"/>
</dbReference>
<gene>
    <name evidence="2" type="ORF">BO97DRAFT_424438</name>
</gene>
<proteinExistence type="predicted"/>
<reference evidence="2 3" key="1">
    <citation type="submission" date="2018-02" db="EMBL/GenBank/DDBJ databases">
        <title>The genomes of Aspergillus section Nigri reveals drivers in fungal speciation.</title>
        <authorList>
            <consortium name="DOE Joint Genome Institute"/>
            <person name="Vesth T.C."/>
            <person name="Nybo J."/>
            <person name="Theobald S."/>
            <person name="Brandl J."/>
            <person name="Frisvad J.C."/>
            <person name="Nielsen K.F."/>
            <person name="Lyhne E.K."/>
            <person name="Kogle M.E."/>
            <person name="Kuo A."/>
            <person name="Riley R."/>
            <person name="Clum A."/>
            <person name="Nolan M."/>
            <person name="Lipzen A."/>
            <person name="Salamov A."/>
            <person name="Henrissat B."/>
            <person name="Wiebenga A."/>
            <person name="De vries R.P."/>
            <person name="Grigoriev I.V."/>
            <person name="Mortensen U.H."/>
            <person name="Andersen M.R."/>
            <person name="Baker S.E."/>
        </authorList>
    </citation>
    <scope>NUCLEOTIDE SEQUENCE [LARGE SCALE GENOMIC DNA]</scope>
    <source>
        <strain evidence="2 3">CBS 101889</strain>
    </source>
</reference>
<name>A0A395HZ44_ASPHC</name>
<dbReference type="GO" id="GO:0001228">
    <property type="term" value="F:DNA-binding transcription activator activity, RNA polymerase II-specific"/>
    <property type="evidence" value="ECO:0007669"/>
    <property type="project" value="TreeGrafter"/>
</dbReference>
<feature type="region of interest" description="Disordered" evidence="1">
    <location>
        <begin position="178"/>
        <end position="199"/>
    </location>
</feature>
<dbReference type="VEuPathDB" id="FungiDB:BO97DRAFT_424438"/>
<accession>A0A395HZ44</accession>
<evidence type="ECO:0000313" key="2">
    <source>
        <dbReference type="EMBL" id="RAL12806.1"/>
    </source>
</evidence>
<dbReference type="RefSeq" id="XP_025551960.1">
    <property type="nucleotide sequence ID" value="XM_025696975.1"/>
</dbReference>
<protein>
    <submittedName>
        <fullName evidence="2">Uncharacterized protein</fullName>
    </submittedName>
</protein>
<feature type="region of interest" description="Disordered" evidence="1">
    <location>
        <begin position="1"/>
        <end position="39"/>
    </location>
</feature>
<dbReference type="PANTHER" id="PTHR47784:SF14">
    <property type="entry name" value="ZN(II)2CYS6 TRANSCRIPTION FACTOR (EUROFUNG)"/>
    <property type="match status" value="1"/>
</dbReference>
<dbReference type="GeneID" id="37201264"/>
<feature type="compositionally biased region" description="Polar residues" evidence="1">
    <location>
        <begin position="1"/>
        <end position="10"/>
    </location>
</feature>
<dbReference type="InterPro" id="IPR053157">
    <property type="entry name" value="Sterol_Uptake_Regulator"/>
</dbReference>
<dbReference type="AlphaFoldDB" id="A0A395HZ44"/>